<feature type="compositionally biased region" description="Polar residues" evidence="4">
    <location>
        <begin position="611"/>
        <end position="625"/>
    </location>
</feature>
<organism evidence="9">
    <name type="scientific">Chrysotila carterae</name>
    <name type="common">Marine alga</name>
    <name type="synonym">Syracosphaera carterae</name>
    <dbReference type="NCBI Taxonomy" id="13221"/>
    <lineage>
        <taxon>Eukaryota</taxon>
        <taxon>Haptista</taxon>
        <taxon>Haptophyta</taxon>
        <taxon>Prymnesiophyceae</taxon>
        <taxon>Isochrysidales</taxon>
        <taxon>Isochrysidaceae</taxon>
        <taxon>Chrysotila</taxon>
    </lineage>
</organism>
<keyword evidence="3" id="KW-0560">Oxidoreductase</keyword>
<dbReference type="GO" id="GO:0005507">
    <property type="term" value="F:copper ion binding"/>
    <property type="evidence" value="ECO:0007669"/>
    <property type="project" value="InterPro"/>
</dbReference>
<dbReference type="PANTHER" id="PTHR11709">
    <property type="entry name" value="MULTI-COPPER OXIDASE"/>
    <property type="match status" value="1"/>
</dbReference>
<feature type="domain" description="Plastocyanin-like" evidence="7">
    <location>
        <begin position="382"/>
        <end position="489"/>
    </location>
</feature>
<feature type="transmembrane region" description="Helical" evidence="5">
    <location>
        <begin position="570"/>
        <end position="593"/>
    </location>
</feature>
<keyword evidence="5" id="KW-0472">Membrane</keyword>
<evidence type="ECO:0000256" key="5">
    <source>
        <dbReference type="SAM" id="Phobius"/>
    </source>
</evidence>
<keyword evidence="5" id="KW-1133">Transmembrane helix</keyword>
<dbReference type="Gene3D" id="2.60.40.420">
    <property type="entry name" value="Cupredoxins - blue copper proteins"/>
    <property type="match status" value="3"/>
</dbReference>
<evidence type="ECO:0000256" key="6">
    <source>
        <dbReference type="SAM" id="SignalP"/>
    </source>
</evidence>
<comment type="similarity">
    <text evidence="1">Belongs to the multicopper oxidase family.</text>
</comment>
<feature type="region of interest" description="Disordered" evidence="4">
    <location>
        <begin position="605"/>
        <end position="670"/>
    </location>
</feature>
<evidence type="ECO:0000256" key="2">
    <source>
        <dbReference type="ARBA" id="ARBA00022723"/>
    </source>
</evidence>
<evidence type="ECO:0000256" key="3">
    <source>
        <dbReference type="ARBA" id="ARBA00023002"/>
    </source>
</evidence>
<evidence type="ECO:0000256" key="4">
    <source>
        <dbReference type="SAM" id="MobiDB-lite"/>
    </source>
</evidence>
<name>A0A7S4BVP1_CHRCT</name>
<dbReference type="InterPro" id="IPR045087">
    <property type="entry name" value="Cu-oxidase_fam"/>
</dbReference>
<sequence length="719" mass="78294">MGHLCLLLKVLLLITVVASNNEHGAPFVEPPAETSGSATIRFSEYLLHGPNGKSQLTRSFNSMFGGPSIHTSPGGTLRITVVNELAAEKFSTRGHVNGIRLIDTTNVHTHGLHVSPRAPGDDMFTEIDAGASHEYIFDIPKDHMPGTHWYHPHFHGSTALHTGGGAAGMLIVDDPPGYLPPEIESLKEIHMVIVHVNSQLMKVYSGMYEANCFTSGGSDTDCKDRYWGTQSGDGFNVLLVNGQYQPKLEITANRWHRVRMLFSSIDVAISPMLAGCQTKLLAKDGIYLHQAPRDVTRGFMGPGNRADWLISCPPGTWQLESKKKEGQALKFHCEAPLVTIVAVDRNDVACELPTFSVARPCYVVDLRQAVPTNSLNWVLGPTPFINGNVFSAGEHEHAAEISLGQVVDMEVSGVDEHPFHIHVNPFQLTEALSDSYEGYFQAGDWHDTIFTPGAAMRGRLNVDAFAGEMVVHCHFLAHEDFGMMHLINVVGQEGTHFAKAKEIDSTCYWDDEDFGEPKILQPGEIKSTCGAQACCSAVATEADSSDDSPSSPASVEKKASNDVNSNRMEYLLLALVWLAIPGTILVVGLSVLAKRQVVRWLHSPPKPLRYSTASSTRKPQNSSATRAPPSKSDCRQAPDRQPLNSSRRSDSPACRSKRACDGKPGGASPQCERQCQLATITDTSFAPSTNASVPPARCQEDTLERGVVPYIDTTSCQHL</sequence>
<protein>
    <recommendedName>
        <fullName evidence="10">Plastocyanin-like domain-containing protein</fullName>
    </recommendedName>
</protein>
<dbReference type="Pfam" id="PF07731">
    <property type="entry name" value="Cu-oxidase_2"/>
    <property type="match status" value="1"/>
</dbReference>
<feature type="signal peptide" evidence="6">
    <location>
        <begin position="1"/>
        <end position="19"/>
    </location>
</feature>
<keyword evidence="2" id="KW-0479">Metal-binding</keyword>
<dbReference type="InterPro" id="IPR011707">
    <property type="entry name" value="Cu-oxidase-like_N"/>
</dbReference>
<reference evidence="9" key="1">
    <citation type="submission" date="2021-01" db="EMBL/GenBank/DDBJ databases">
        <authorList>
            <person name="Corre E."/>
            <person name="Pelletier E."/>
            <person name="Niang G."/>
            <person name="Scheremetjew M."/>
            <person name="Finn R."/>
            <person name="Kale V."/>
            <person name="Holt S."/>
            <person name="Cochrane G."/>
            <person name="Meng A."/>
            <person name="Brown T."/>
            <person name="Cohen L."/>
        </authorList>
    </citation>
    <scope>NUCLEOTIDE SEQUENCE</scope>
    <source>
        <strain evidence="9">CCMP645</strain>
    </source>
</reference>
<dbReference type="SUPFAM" id="SSF49503">
    <property type="entry name" value="Cupredoxins"/>
    <property type="match status" value="3"/>
</dbReference>
<evidence type="ECO:0008006" key="10">
    <source>
        <dbReference type="Google" id="ProtNLM"/>
    </source>
</evidence>
<evidence type="ECO:0000259" key="7">
    <source>
        <dbReference type="Pfam" id="PF07731"/>
    </source>
</evidence>
<evidence type="ECO:0000259" key="8">
    <source>
        <dbReference type="Pfam" id="PF07732"/>
    </source>
</evidence>
<feature type="domain" description="Plastocyanin-like" evidence="8">
    <location>
        <begin position="54"/>
        <end position="175"/>
    </location>
</feature>
<keyword evidence="5" id="KW-0812">Transmembrane</keyword>
<dbReference type="InterPro" id="IPR002355">
    <property type="entry name" value="Cu_oxidase_Cu_BS"/>
</dbReference>
<feature type="chain" id="PRO_5030666139" description="Plastocyanin-like domain-containing protein" evidence="6">
    <location>
        <begin position="20"/>
        <end position="719"/>
    </location>
</feature>
<dbReference type="PROSITE" id="PS00080">
    <property type="entry name" value="MULTICOPPER_OXIDASE2"/>
    <property type="match status" value="1"/>
</dbReference>
<evidence type="ECO:0000313" key="9">
    <source>
        <dbReference type="EMBL" id="CAE0778496.1"/>
    </source>
</evidence>
<dbReference type="InterPro" id="IPR008972">
    <property type="entry name" value="Cupredoxin"/>
</dbReference>
<evidence type="ECO:0000256" key="1">
    <source>
        <dbReference type="ARBA" id="ARBA00010609"/>
    </source>
</evidence>
<dbReference type="InterPro" id="IPR011706">
    <property type="entry name" value="Cu-oxidase_C"/>
</dbReference>
<dbReference type="AlphaFoldDB" id="A0A7S4BVP1"/>
<proteinExistence type="inferred from homology"/>
<dbReference type="GO" id="GO:0016491">
    <property type="term" value="F:oxidoreductase activity"/>
    <property type="evidence" value="ECO:0007669"/>
    <property type="project" value="UniProtKB-KW"/>
</dbReference>
<gene>
    <name evidence="9" type="ORF">PCAR00345_LOCUS31135</name>
</gene>
<accession>A0A7S4BVP1</accession>
<dbReference type="EMBL" id="HBIZ01048657">
    <property type="protein sequence ID" value="CAE0778496.1"/>
    <property type="molecule type" value="Transcribed_RNA"/>
</dbReference>
<dbReference type="PANTHER" id="PTHR11709:SF518">
    <property type="entry name" value="MULTICOPPER OXIDASE"/>
    <property type="match status" value="1"/>
</dbReference>
<dbReference type="CDD" id="cd13853">
    <property type="entry name" value="CuRO_1_Tth-MCO_like"/>
    <property type="match status" value="1"/>
</dbReference>
<dbReference type="Pfam" id="PF07732">
    <property type="entry name" value="Cu-oxidase_3"/>
    <property type="match status" value="1"/>
</dbReference>
<keyword evidence="6" id="KW-0732">Signal</keyword>
<feature type="region of interest" description="Disordered" evidence="4">
    <location>
        <begin position="541"/>
        <end position="560"/>
    </location>
</feature>